<keyword evidence="2" id="KW-1185">Reference proteome</keyword>
<protein>
    <recommendedName>
        <fullName evidence="3">Plectrovirus-related protein</fullName>
    </recommendedName>
</protein>
<evidence type="ECO:0008006" key="3">
    <source>
        <dbReference type="Google" id="ProtNLM"/>
    </source>
</evidence>
<dbReference type="RefSeq" id="WP_277938908.1">
    <property type="nucleotide sequence ID" value="NZ_CP096246.1"/>
</dbReference>
<gene>
    <name evidence="1" type="ORF">M0C40_01095</name>
</gene>
<sequence>MLKNVEDSVATILLGSGLVFKTYKQFRKNKNLSKTIKSKTLLNSRKFISKKIYSKKRKW</sequence>
<name>A0AAX3SZE2_SPICI</name>
<dbReference type="AlphaFoldDB" id="A0AAX3SZE2"/>
<dbReference type="EMBL" id="CP096246">
    <property type="protein sequence ID" value="WFG96644.1"/>
    <property type="molecule type" value="Genomic_DNA"/>
</dbReference>
<accession>A0AAX3SZE2</accession>
<dbReference type="Proteomes" id="UP001214629">
    <property type="component" value="Chromosome"/>
</dbReference>
<reference evidence="1 2" key="1">
    <citation type="submission" date="2022-04" db="EMBL/GenBank/DDBJ databases">
        <title>Whole genome of Spiroplasma citri.</title>
        <authorList>
            <person name="Khanchezar A."/>
            <person name="Izadpanah K."/>
            <person name="Taghavi M."/>
            <person name="Ghorbani A."/>
            <person name="Beven L."/>
        </authorList>
    </citation>
    <scope>NUCLEOTIDE SEQUENCE [LARGE SCALE GENOMIC DNA]</scope>
    <source>
        <strain evidence="1 2">D4</strain>
    </source>
</reference>
<organism evidence="1 2">
    <name type="scientific">Spiroplasma citri</name>
    <dbReference type="NCBI Taxonomy" id="2133"/>
    <lineage>
        <taxon>Bacteria</taxon>
        <taxon>Bacillati</taxon>
        <taxon>Mycoplasmatota</taxon>
        <taxon>Mollicutes</taxon>
        <taxon>Entomoplasmatales</taxon>
        <taxon>Spiroplasmataceae</taxon>
        <taxon>Spiroplasma</taxon>
    </lineage>
</organism>
<evidence type="ECO:0000313" key="2">
    <source>
        <dbReference type="Proteomes" id="UP001214629"/>
    </source>
</evidence>
<evidence type="ECO:0000313" key="1">
    <source>
        <dbReference type="EMBL" id="WFG96644.1"/>
    </source>
</evidence>
<proteinExistence type="predicted"/>